<dbReference type="EMBL" id="SITD01000053">
    <property type="protein sequence ID" value="TBM26675.1"/>
    <property type="molecule type" value="Genomic_DNA"/>
</dbReference>
<protein>
    <submittedName>
        <fullName evidence="4">Uncharacterized protein</fullName>
    </submittedName>
</protein>
<dbReference type="RefSeq" id="WP_130959568.1">
    <property type="nucleotide sequence ID" value="NZ_SITD01000049.1"/>
</dbReference>
<evidence type="ECO:0000313" key="3">
    <source>
        <dbReference type="EMBL" id="TBM26675.1"/>
    </source>
</evidence>
<sequence>MAFVVELKNAKGHTIYDTSLRNFSLISRQRVTVPPPQNGGVEITIPNPETTIPFVRIEGNYESNVCLIGGVEGNKLGLTLAPPASGSAAVTSKIAIIYFMGVGTTGIVPEYGAVIRSASGAVEWSSLDNPLFIRAMAIADAHATPNASMISGRPIAVCPAITGTIQRNGGGIAFSVVTGFANGLRSQAFGNFSGSGAWYWSTMVSPRLDYQVYIETDYMD</sequence>
<evidence type="ECO:0000313" key="1">
    <source>
        <dbReference type="EMBL" id="TBM26648.1"/>
    </source>
</evidence>
<organism evidence="4 5">
    <name type="scientific">Hafnia paralvei</name>
    <dbReference type="NCBI Taxonomy" id="546367"/>
    <lineage>
        <taxon>Bacteria</taxon>
        <taxon>Pseudomonadati</taxon>
        <taxon>Pseudomonadota</taxon>
        <taxon>Gammaproteobacteria</taxon>
        <taxon>Enterobacterales</taxon>
        <taxon>Hafniaceae</taxon>
        <taxon>Hafnia</taxon>
    </lineage>
</organism>
<gene>
    <name evidence="4" type="ORF">EYY89_09995</name>
    <name evidence="3" type="ORF">EYY89_10655</name>
    <name evidence="2" type="ORF">EYY89_10675</name>
    <name evidence="1" type="ORF">EYY89_10780</name>
</gene>
<evidence type="ECO:0000313" key="4">
    <source>
        <dbReference type="EMBL" id="TBM27376.1"/>
    </source>
</evidence>
<dbReference type="AlphaFoldDB" id="A0A4Q9EMT2"/>
<dbReference type="EMBL" id="SITD01000054">
    <property type="protein sequence ID" value="TBM26654.1"/>
    <property type="molecule type" value="Genomic_DNA"/>
</dbReference>
<dbReference type="EMBL" id="SITD01000055">
    <property type="protein sequence ID" value="TBM26648.1"/>
    <property type="molecule type" value="Genomic_DNA"/>
</dbReference>
<comment type="caution">
    <text evidence="4">The sequence shown here is derived from an EMBL/GenBank/DDBJ whole genome shotgun (WGS) entry which is preliminary data.</text>
</comment>
<dbReference type="Proteomes" id="UP000293380">
    <property type="component" value="Unassembled WGS sequence"/>
</dbReference>
<evidence type="ECO:0000313" key="5">
    <source>
        <dbReference type="Proteomes" id="UP000293380"/>
    </source>
</evidence>
<name>A0A4Q9EMT2_9GAMM</name>
<evidence type="ECO:0000313" key="2">
    <source>
        <dbReference type="EMBL" id="TBM26654.1"/>
    </source>
</evidence>
<reference evidence="4 5" key="1">
    <citation type="submission" date="2019-02" db="EMBL/GenBank/DDBJ databases">
        <title>Comparative genomic analysis of the Hafnia genus genomes.</title>
        <authorList>
            <person name="Zhiqiu Y."/>
            <person name="Chao Y."/>
            <person name="Yuhui D."/>
            <person name="Di H."/>
            <person name="Bin L."/>
        </authorList>
    </citation>
    <scope>NUCLEOTIDE SEQUENCE [LARGE SCALE GENOMIC DNA]</scope>
    <source>
        <strain evidence="4 5">PCM_1194</strain>
    </source>
</reference>
<proteinExistence type="predicted"/>
<dbReference type="EMBL" id="SITD01000049">
    <property type="protein sequence ID" value="TBM27376.1"/>
    <property type="molecule type" value="Genomic_DNA"/>
</dbReference>
<accession>A0A4Q9EMT2</accession>